<organism evidence="2 3">
    <name type="scientific">Brassica napus</name>
    <name type="common">Rape</name>
    <dbReference type="NCBI Taxonomy" id="3708"/>
    <lineage>
        <taxon>Eukaryota</taxon>
        <taxon>Viridiplantae</taxon>
        <taxon>Streptophyta</taxon>
        <taxon>Embryophyta</taxon>
        <taxon>Tracheophyta</taxon>
        <taxon>Spermatophyta</taxon>
        <taxon>Magnoliopsida</taxon>
        <taxon>eudicotyledons</taxon>
        <taxon>Gunneridae</taxon>
        <taxon>Pentapetalae</taxon>
        <taxon>rosids</taxon>
        <taxon>malvids</taxon>
        <taxon>Brassicales</taxon>
        <taxon>Brassicaceae</taxon>
        <taxon>Brassiceae</taxon>
        <taxon>Brassica</taxon>
    </lineage>
</organism>
<keyword evidence="1" id="KW-1133">Transmembrane helix</keyword>
<feature type="transmembrane region" description="Helical" evidence="1">
    <location>
        <begin position="142"/>
        <end position="162"/>
    </location>
</feature>
<reference evidence="2 3" key="1">
    <citation type="submission" date="2021-05" db="EMBL/GenBank/DDBJ databases">
        <title>Genome Assembly of Synthetic Allotetraploid Brassica napus Reveals Homoeologous Exchanges between Subgenomes.</title>
        <authorList>
            <person name="Davis J.T."/>
        </authorList>
    </citation>
    <scope>NUCLEOTIDE SEQUENCE [LARGE SCALE GENOMIC DNA]</scope>
    <source>
        <strain evidence="3">cv. Da-Ae</strain>
        <tissue evidence="2">Seedling</tissue>
    </source>
</reference>
<dbReference type="EMBL" id="JAGKQM010000006">
    <property type="protein sequence ID" value="KAH0921248.1"/>
    <property type="molecule type" value="Genomic_DNA"/>
</dbReference>
<evidence type="ECO:0000313" key="3">
    <source>
        <dbReference type="Proteomes" id="UP000824890"/>
    </source>
</evidence>
<dbReference type="Proteomes" id="UP000824890">
    <property type="component" value="Unassembled WGS sequence"/>
</dbReference>
<keyword evidence="3" id="KW-1185">Reference proteome</keyword>
<feature type="transmembrane region" description="Helical" evidence="1">
    <location>
        <begin position="12"/>
        <end position="32"/>
    </location>
</feature>
<accession>A0ABQ8CXG0</accession>
<name>A0ABQ8CXG0_BRANA</name>
<evidence type="ECO:0008006" key="4">
    <source>
        <dbReference type="Google" id="ProtNLM"/>
    </source>
</evidence>
<protein>
    <recommendedName>
        <fullName evidence="4">C2H2-type domain-containing protein</fullName>
    </recommendedName>
</protein>
<gene>
    <name evidence="2" type="ORF">HID58_021266</name>
</gene>
<dbReference type="PANTHER" id="PTHR46869">
    <property type="entry name" value="C2H2-LIKE ZINC FINGER PROTEIN"/>
    <property type="match status" value="1"/>
</dbReference>
<proteinExistence type="predicted"/>
<keyword evidence="1" id="KW-0812">Transmembrane</keyword>
<evidence type="ECO:0000313" key="2">
    <source>
        <dbReference type="EMBL" id="KAH0921248.1"/>
    </source>
</evidence>
<evidence type="ECO:0000256" key="1">
    <source>
        <dbReference type="SAM" id="Phobius"/>
    </source>
</evidence>
<dbReference type="PANTHER" id="PTHR46869:SF6">
    <property type="entry name" value="C2H2-TYPE DOMAIN-CONTAINING PROTEIN"/>
    <property type="match status" value="1"/>
</dbReference>
<comment type="caution">
    <text evidence="2">The sequence shown here is derived from an EMBL/GenBank/DDBJ whole genome shotgun (WGS) entry which is preliminary data.</text>
</comment>
<keyword evidence="1" id="KW-0472">Membrane</keyword>
<sequence length="396" mass="44352">MTQLRKENLWSLRPSLTVILNGILKFRIFLFSPSEENDPKRRQMRLHRSVSILTVVFSRPLLNRRKHHRRRLSRSSPRLLSSRSSEEGSKSTICVSSVGPNGDFSVFSCLLRQTSVSVLFASPPSSLLKPVIYRIKLPGPAIIGEVISIVQFVFVIVVLLPVNKRGLLHSPKTDLCQKVSSFELDDSLVHCVLPRFEVEDGAVQREEVRRECGKGFTSSKALCGHMACHFEREKRVSCSHFFQVKKSVKSSVISHGLTMDYGNGFIDVLDIDPPSRGRIQFGSLRYRKIQLAKPSVSKIITVFLSMDPISSNMENSKDETMSALVLRGARKASKKTSSRPANKRYGCRVNKTSACNMKYSDEWAPSRPPKASDGLINQAYAVEEFAMGGQNDSDSD</sequence>
<feature type="transmembrane region" description="Helical" evidence="1">
    <location>
        <begin position="44"/>
        <end position="62"/>
    </location>
</feature>